<keyword evidence="3" id="KW-0812">Transmembrane</keyword>
<keyword evidence="8" id="KW-0807">Transducer</keyword>
<dbReference type="PRINTS" id="PR01012">
    <property type="entry name" value="NRPEPTIDEYR"/>
</dbReference>
<dbReference type="PROSITE" id="PS50262">
    <property type="entry name" value="G_PROTEIN_RECEP_F1_2"/>
    <property type="match status" value="1"/>
</dbReference>
<comment type="subcellular location">
    <subcellularLocation>
        <location evidence="1">Membrane</location>
        <topology evidence="1">Multi-pass membrane protein</topology>
    </subcellularLocation>
</comment>
<evidence type="ECO:0000313" key="9">
    <source>
        <dbReference type="EMBL" id="CAH1784323.1"/>
    </source>
</evidence>
<evidence type="ECO:0000256" key="6">
    <source>
        <dbReference type="ARBA" id="ARBA00023136"/>
    </source>
</evidence>
<dbReference type="InterPro" id="IPR017452">
    <property type="entry name" value="GPCR_Rhodpsn_7TM"/>
</dbReference>
<evidence type="ECO:0000256" key="2">
    <source>
        <dbReference type="ARBA" id="ARBA00010663"/>
    </source>
</evidence>
<gene>
    <name evidence="9" type="ORF">OFUS_LOCUS10541</name>
</gene>
<dbReference type="GO" id="GO:0043005">
    <property type="term" value="C:neuron projection"/>
    <property type="evidence" value="ECO:0007669"/>
    <property type="project" value="TreeGrafter"/>
</dbReference>
<dbReference type="InterPro" id="IPR000611">
    <property type="entry name" value="NPY_rcpt"/>
</dbReference>
<dbReference type="Gene3D" id="1.20.1070.10">
    <property type="entry name" value="Rhodopsin 7-helix transmembrane proteins"/>
    <property type="match status" value="1"/>
</dbReference>
<dbReference type="PANTHER" id="PTHR24235:SF29">
    <property type="entry name" value="GH23382P"/>
    <property type="match status" value="1"/>
</dbReference>
<reference evidence="9" key="1">
    <citation type="submission" date="2022-03" db="EMBL/GenBank/DDBJ databases">
        <authorList>
            <person name="Martin C."/>
        </authorList>
    </citation>
    <scope>NUCLEOTIDE SEQUENCE</scope>
</reference>
<dbReference type="OrthoDB" id="9046662at2759"/>
<accession>A0A8J1T697</accession>
<proteinExistence type="inferred from homology"/>
<evidence type="ECO:0000256" key="1">
    <source>
        <dbReference type="ARBA" id="ARBA00004141"/>
    </source>
</evidence>
<dbReference type="GO" id="GO:0042923">
    <property type="term" value="F:neuropeptide binding"/>
    <property type="evidence" value="ECO:0007669"/>
    <property type="project" value="TreeGrafter"/>
</dbReference>
<name>A0A8J1T697_OWEFU</name>
<keyword evidence="4" id="KW-1133">Transmembrane helix</keyword>
<dbReference type="PRINTS" id="PR00237">
    <property type="entry name" value="GPCRRHODOPSN"/>
</dbReference>
<evidence type="ECO:0000256" key="5">
    <source>
        <dbReference type="ARBA" id="ARBA00023040"/>
    </source>
</evidence>
<dbReference type="PANTHER" id="PTHR24235">
    <property type="entry name" value="NEUROPEPTIDE Y RECEPTOR"/>
    <property type="match status" value="1"/>
</dbReference>
<organism evidence="9 10">
    <name type="scientific">Owenia fusiformis</name>
    <name type="common">Polychaete worm</name>
    <dbReference type="NCBI Taxonomy" id="6347"/>
    <lineage>
        <taxon>Eukaryota</taxon>
        <taxon>Metazoa</taxon>
        <taxon>Spiralia</taxon>
        <taxon>Lophotrochozoa</taxon>
        <taxon>Annelida</taxon>
        <taxon>Polychaeta</taxon>
        <taxon>Sedentaria</taxon>
        <taxon>Canalipalpata</taxon>
        <taxon>Sabellida</taxon>
        <taxon>Oweniida</taxon>
        <taxon>Oweniidae</taxon>
        <taxon>Owenia</taxon>
    </lineage>
</organism>
<keyword evidence="7" id="KW-0675">Receptor</keyword>
<dbReference type="Pfam" id="PF00001">
    <property type="entry name" value="7tm_1"/>
    <property type="match status" value="1"/>
</dbReference>
<comment type="caution">
    <text evidence="9">The sequence shown here is derived from an EMBL/GenBank/DDBJ whole genome shotgun (WGS) entry which is preliminary data.</text>
</comment>
<dbReference type="GO" id="GO:0005886">
    <property type="term" value="C:plasma membrane"/>
    <property type="evidence" value="ECO:0007669"/>
    <property type="project" value="TreeGrafter"/>
</dbReference>
<evidence type="ECO:0000256" key="4">
    <source>
        <dbReference type="ARBA" id="ARBA00022989"/>
    </source>
</evidence>
<dbReference type="GO" id="GO:0004983">
    <property type="term" value="F:neuropeptide Y receptor activity"/>
    <property type="evidence" value="ECO:0007669"/>
    <property type="project" value="InterPro"/>
</dbReference>
<dbReference type="InterPro" id="IPR000276">
    <property type="entry name" value="GPCR_Rhodpsn"/>
</dbReference>
<evidence type="ECO:0000313" key="10">
    <source>
        <dbReference type="Proteomes" id="UP000749559"/>
    </source>
</evidence>
<dbReference type="Proteomes" id="UP000749559">
    <property type="component" value="Unassembled WGS sequence"/>
</dbReference>
<evidence type="ECO:0000256" key="8">
    <source>
        <dbReference type="ARBA" id="ARBA00023224"/>
    </source>
</evidence>
<dbReference type="CDD" id="cd15203">
    <property type="entry name" value="7tmA_NPYR-like"/>
    <property type="match status" value="1"/>
</dbReference>
<dbReference type="SMART" id="SM01381">
    <property type="entry name" value="7TM_GPCR_Srsx"/>
    <property type="match status" value="1"/>
</dbReference>
<dbReference type="EMBL" id="CAIIXF020000005">
    <property type="protein sequence ID" value="CAH1784323.1"/>
    <property type="molecule type" value="Genomic_DNA"/>
</dbReference>
<protein>
    <submittedName>
        <fullName evidence="9">Uncharacterized protein</fullName>
    </submittedName>
</protein>
<keyword evidence="5" id="KW-0297">G-protein coupled receptor</keyword>
<keyword evidence="10" id="KW-1185">Reference proteome</keyword>
<comment type="similarity">
    <text evidence="2">Belongs to the G-protein coupled receptor 1 family.</text>
</comment>
<dbReference type="AlphaFoldDB" id="A0A8J1T697"/>
<evidence type="ECO:0000256" key="7">
    <source>
        <dbReference type="ARBA" id="ARBA00023170"/>
    </source>
</evidence>
<sequence>MAADNLSAIEDTSTMIMEILANITTTAPNTTERSEELMNTVWFRTVFIACYCVIFLLGVTGNSLVVFVVVRNKSMQSITNIFITNLAVSDIMMCLLSVPFTPLSAFLPSWVFGDAMCHVIPMILGVSVYVSTLTSTAIAIDRYFVIVHPFKPRMKVSVCLLLILAIWIISITISLPLAIYQKVKWNEDEYAFFCVEHWPKKASRQFFTVTSLILQYIVPCSVITFCYTKVSLVLRRRSKTKIGSSSKTKDRDELELKRKRRTNKMLIAMVAIFVCCWLPLNIVHIFAEYEETLKDWPYYTLLFFISHIVAMSSAIYNPFLYAWMNENFKKEFKTVLPCLFNTFSSQYNGSASQYTTVDTQNSVINRSPPKERNGNSICNLENSVVYEPDTERVSLKLGSVNSENV</sequence>
<keyword evidence="6" id="KW-0472">Membrane</keyword>
<evidence type="ECO:0000256" key="3">
    <source>
        <dbReference type="ARBA" id="ARBA00022692"/>
    </source>
</evidence>
<dbReference type="SUPFAM" id="SSF81321">
    <property type="entry name" value="Family A G protein-coupled receptor-like"/>
    <property type="match status" value="1"/>
</dbReference>